<accession>A0A9P0YI93</accession>
<evidence type="ECO:0000313" key="3">
    <source>
        <dbReference type="EMBL" id="CAH9057945.1"/>
    </source>
</evidence>
<dbReference type="Pfam" id="PF20431">
    <property type="entry name" value="E_motif"/>
    <property type="match status" value="1"/>
</dbReference>
<dbReference type="Proteomes" id="UP001152484">
    <property type="component" value="Unassembled WGS sequence"/>
</dbReference>
<dbReference type="Pfam" id="PF01535">
    <property type="entry name" value="PPR"/>
    <property type="match status" value="10"/>
</dbReference>
<dbReference type="OrthoDB" id="1903086at2759"/>
<feature type="repeat" description="PPR" evidence="2">
    <location>
        <begin position="393"/>
        <end position="427"/>
    </location>
</feature>
<dbReference type="InterPro" id="IPR046960">
    <property type="entry name" value="PPR_At4g14850-like_plant"/>
</dbReference>
<feature type="repeat" description="PPR" evidence="2">
    <location>
        <begin position="167"/>
        <end position="201"/>
    </location>
</feature>
<feature type="repeat" description="PPR" evidence="2">
    <location>
        <begin position="71"/>
        <end position="105"/>
    </location>
</feature>
<comment type="caution">
    <text evidence="3">The sequence shown here is derived from an EMBL/GenBank/DDBJ whole genome shotgun (WGS) entry which is preliminary data.</text>
</comment>
<dbReference type="SUPFAM" id="SSF81901">
    <property type="entry name" value="HCP-like"/>
    <property type="match status" value="1"/>
</dbReference>
<dbReference type="PROSITE" id="PS51375">
    <property type="entry name" value="PPR"/>
    <property type="match status" value="6"/>
</dbReference>
<dbReference type="GO" id="GO:0003723">
    <property type="term" value="F:RNA binding"/>
    <property type="evidence" value="ECO:0007669"/>
    <property type="project" value="InterPro"/>
</dbReference>
<proteinExistence type="predicted"/>
<dbReference type="NCBIfam" id="TIGR00756">
    <property type="entry name" value="PPR"/>
    <property type="match status" value="8"/>
</dbReference>
<evidence type="ECO:0000313" key="4">
    <source>
        <dbReference type="Proteomes" id="UP001152484"/>
    </source>
</evidence>
<feature type="repeat" description="PPR" evidence="2">
    <location>
        <begin position="331"/>
        <end position="365"/>
    </location>
</feature>
<gene>
    <name evidence="3" type="ORF">CEURO_LOCUS1171</name>
</gene>
<dbReference type="InterPro" id="IPR046848">
    <property type="entry name" value="E_motif"/>
</dbReference>
<evidence type="ECO:0000256" key="1">
    <source>
        <dbReference type="ARBA" id="ARBA00022737"/>
    </source>
</evidence>
<dbReference type="FunFam" id="1.25.40.10:FF:000090">
    <property type="entry name" value="Pentatricopeptide repeat-containing protein, chloroplastic"/>
    <property type="match status" value="1"/>
</dbReference>
<dbReference type="Pfam" id="PF13041">
    <property type="entry name" value="PPR_2"/>
    <property type="match status" value="2"/>
</dbReference>
<keyword evidence="4" id="KW-1185">Reference proteome</keyword>
<feature type="repeat" description="PPR" evidence="2">
    <location>
        <begin position="494"/>
        <end position="528"/>
    </location>
</feature>
<evidence type="ECO:0000256" key="2">
    <source>
        <dbReference type="PROSITE-ProRule" id="PRU00708"/>
    </source>
</evidence>
<dbReference type="EMBL" id="CAMAPE010000004">
    <property type="protein sequence ID" value="CAH9057945.1"/>
    <property type="molecule type" value="Genomic_DNA"/>
</dbReference>
<dbReference type="InterPro" id="IPR011990">
    <property type="entry name" value="TPR-like_helical_dom_sf"/>
</dbReference>
<dbReference type="GO" id="GO:0009451">
    <property type="term" value="P:RNA modification"/>
    <property type="evidence" value="ECO:0007669"/>
    <property type="project" value="InterPro"/>
</dbReference>
<dbReference type="PANTHER" id="PTHR47926:SF404">
    <property type="entry name" value="(PPR) REPEAT-CONTAINING PROTEIN, PUTATIVE-RELATED"/>
    <property type="match status" value="1"/>
</dbReference>
<organism evidence="3 4">
    <name type="scientific">Cuscuta europaea</name>
    <name type="common">European dodder</name>
    <dbReference type="NCBI Taxonomy" id="41803"/>
    <lineage>
        <taxon>Eukaryota</taxon>
        <taxon>Viridiplantae</taxon>
        <taxon>Streptophyta</taxon>
        <taxon>Embryophyta</taxon>
        <taxon>Tracheophyta</taxon>
        <taxon>Spermatophyta</taxon>
        <taxon>Magnoliopsida</taxon>
        <taxon>eudicotyledons</taxon>
        <taxon>Gunneridae</taxon>
        <taxon>Pentapetalae</taxon>
        <taxon>asterids</taxon>
        <taxon>lamiids</taxon>
        <taxon>Solanales</taxon>
        <taxon>Convolvulaceae</taxon>
        <taxon>Cuscuteae</taxon>
        <taxon>Cuscuta</taxon>
        <taxon>Cuscuta subgen. Cuscuta</taxon>
    </lineage>
</organism>
<keyword evidence="1" id="KW-0677">Repeat</keyword>
<protein>
    <submittedName>
        <fullName evidence="3">Uncharacterized protein</fullName>
    </submittedName>
</protein>
<dbReference type="AlphaFoldDB" id="A0A9P0YI93"/>
<sequence>MRRALQVYNCFRNHTSLCVLRSSTSSTAALQNSHTDQTKSLIRCNSQISENGRKGNIEEAESIFFRMPTKNIVTWTAMLSAYGQNGQLNKARELFDKIPQRTIVSWNAMLTAYMRCSFDVNEIFKFFLAMPERNAVSFAAMVTGFVNVGRFSEAEKLYDEIPVVFREPVCSNALINGYLKNRKLEEAVRVFENMREKDIVSYSSMVDGYCKSGNIIEARKLFDAIWERNNVTWSSMINGYMRAGSFEDGFALFQQMRRECELRVEPTTLTIIFEACGKYFKRELGFQIHGLVLQLGHICDVFLSNSIITMYSRFGCTYAARSAFDAMISKDIVSWNSLISCYVQGGRLEEAYELFVKAPEKDVVSWTTLLMGFINKGLIEKCLTLFKQMPEKDVIAWSALISGFVQNAAYEEAFCLFIQMIKSSVRPNPITLCSMLSASAGLAVLSQGLQIHAHVFKMCLEFDLLIQSSLISMYSKCGSVNDAYRIFKSVREPNICIFNAMIIGFSQNGLGNEALQLFKELEGKGEMPNAITLLGVLSACTHSGMVEEGWNYFKSMRSLYKIEPELDHYAIMVDILGKVGLLDEAMSLINSMPLEPHSGVWGALLSSSRTHLRPDLAKVAAEHIYRLEPSNSAPYVALSDMYSFMGQKMDEEQVRLAKRLRGIKKSPGCSWILLKNNVNVFLSGDTSHINFNEINLTLRMATDQIKRLCCIDDDDDLLRDIINKNDHIGHIE</sequence>
<reference evidence="3" key="1">
    <citation type="submission" date="2022-07" db="EMBL/GenBank/DDBJ databases">
        <authorList>
            <person name="Macas J."/>
            <person name="Novak P."/>
            <person name="Neumann P."/>
        </authorList>
    </citation>
    <scope>NUCLEOTIDE SEQUENCE</scope>
</reference>
<dbReference type="Gene3D" id="1.25.40.10">
    <property type="entry name" value="Tetratricopeptide repeat domain"/>
    <property type="match status" value="5"/>
</dbReference>
<name>A0A9P0YI93_CUSEU</name>
<dbReference type="InterPro" id="IPR002885">
    <property type="entry name" value="PPR_rpt"/>
</dbReference>
<dbReference type="PANTHER" id="PTHR47926">
    <property type="entry name" value="PENTATRICOPEPTIDE REPEAT-CONTAINING PROTEIN"/>
    <property type="match status" value="1"/>
</dbReference>
<feature type="repeat" description="PPR" evidence="2">
    <location>
        <begin position="229"/>
        <end position="259"/>
    </location>
</feature>